<dbReference type="EMBL" id="GBRH01207369">
    <property type="protein sequence ID" value="JAD90526.1"/>
    <property type="molecule type" value="Transcribed_RNA"/>
</dbReference>
<evidence type="ECO:0000313" key="2">
    <source>
        <dbReference type="EMBL" id="JAD90526.1"/>
    </source>
</evidence>
<reference evidence="2" key="1">
    <citation type="submission" date="2014-09" db="EMBL/GenBank/DDBJ databases">
        <authorList>
            <person name="Magalhaes I.L.F."/>
            <person name="Oliveira U."/>
            <person name="Santos F.R."/>
            <person name="Vidigal T.H.D.A."/>
            <person name="Brescovit A.D."/>
            <person name="Santos A.J."/>
        </authorList>
    </citation>
    <scope>NUCLEOTIDE SEQUENCE</scope>
    <source>
        <tissue evidence="2">Shoot tissue taken approximately 20 cm above the soil surface</tissue>
    </source>
</reference>
<organism evidence="2">
    <name type="scientific">Arundo donax</name>
    <name type="common">Giant reed</name>
    <name type="synonym">Donax arundinaceus</name>
    <dbReference type="NCBI Taxonomy" id="35708"/>
    <lineage>
        <taxon>Eukaryota</taxon>
        <taxon>Viridiplantae</taxon>
        <taxon>Streptophyta</taxon>
        <taxon>Embryophyta</taxon>
        <taxon>Tracheophyta</taxon>
        <taxon>Spermatophyta</taxon>
        <taxon>Magnoliopsida</taxon>
        <taxon>Liliopsida</taxon>
        <taxon>Poales</taxon>
        <taxon>Poaceae</taxon>
        <taxon>PACMAD clade</taxon>
        <taxon>Arundinoideae</taxon>
        <taxon>Arundineae</taxon>
        <taxon>Arundo</taxon>
    </lineage>
</organism>
<name>A0A0A9DRW9_ARUDO</name>
<evidence type="ECO:0000256" key="1">
    <source>
        <dbReference type="SAM" id="MobiDB-lite"/>
    </source>
</evidence>
<reference evidence="2" key="2">
    <citation type="journal article" date="2015" name="Data Brief">
        <title>Shoot transcriptome of the giant reed, Arundo donax.</title>
        <authorList>
            <person name="Barrero R.A."/>
            <person name="Guerrero F.D."/>
            <person name="Moolhuijzen P."/>
            <person name="Goolsby J.A."/>
            <person name="Tidwell J."/>
            <person name="Bellgard S.E."/>
            <person name="Bellgard M.I."/>
        </authorList>
    </citation>
    <scope>NUCLEOTIDE SEQUENCE</scope>
    <source>
        <tissue evidence="2">Shoot tissue taken approximately 20 cm above the soil surface</tissue>
    </source>
</reference>
<accession>A0A0A9DRW9</accession>
<protein>
    <submittedName>
        <fullName evidence="2">Uncharacterized protein</fullName>
    </submittedName>
</protein>
<proteinExistence type="predicted"/>
<sequence>MFTRFFLENAAPTISATDDFAPPMSLPMEEKNPSSSSCFPDSSSFGISGGRSEGFNGFWYGGGMLDNLAFTGL</sequence>
<dbReference type="AlphaFoldDB" id="A0A0A9DRW9"/>
<feature type="region of interest" description="Disordered" evidence="1">
    <location>
        <begin position="18"/>
        <end position="40"/>
    </location>
</feature>